<dbReference type="InterPro" id="IPR012001">
    <property type="entry name" value="Thiamin_PyroP_enz_TPP-bd_dom"/>
</dbReference>
<organism evidence="10 11">
    <name type="scientific">Terasakiella brassicae</name>
    <dbReference type="NCBI Taxonomy" id="1634917"/>
    <lineage>
        <taxon>Bacteria</taxon>
        <taxon>Pseudomonadati</taxon>
        <taxon>Pseudomonadota</taxon>
        <taxon>Alphaproteobacteria</taxon>
        <taxon>Rhodospirillales</taxon>
        <taxon>Terasakiellaceae</taxon>
        <taxon>Terasakiella</taxon>
    </lineage>
</organism>
<reference evidence="10" key="1">
    <citation type="journal article" date="2014" name="Int. J. Syst. Evol. Microbiol.">
        <title>Complete genome sequence of Corynebacterium casei LMG S-19264T (=DSM 44701T), isolated from a smear-ripened cheese.</title>
        <authorList>
            <consortium name="US DOE Joint Genome Institute (JGI-PGF)"/>
            <person name="Walter F."/>
            <person name="Albersmeier A."/>
            <person name="Kalinowski J."/>
            <person name="Ruckert C."/>
        </authorList>
    </citation>
    <scope>NUCLEOTIDE SEQUENCE</scope>
    <source>
        <strain evidence="10">CGMCC 1.15254</strain>
    </source>
</reference>
<evidence type="ECO:0000256" key="3">
    <source>
        <dbReference type="ARBA" id="ARBA00022842"/>
    </source>
</evidence>
<dbReference type="InterPro" id="IPR032264">
    <property type="entry name" value="MenD_middle"/>
</dbReference>
<feature type="domain" description="Thiamine pyrophosphate enzyme TPP-binding" evidence="7">
    <location>
        <begin position="418"/>
        <end position="542"/>
    </location>
</feature>
<dbReference type="Gene3D" id="3.40.50.970">
    <property type="match status" value="2"/>
</dbReference>
<keyword evidence="5 6" id="KW-0464">Manganese</keyword>
<dbReference type="GO" id="GO:0070204">
    <property type="term" value="F:2-succinyl-5-enolpyruvyl-6-hydroxy-3-cyclohexene-1-carboxylic-acid synthase activity"/>
    <property type="evidence" value="ECO:0007669"/>
    <property type="project" value="UniProtKB-UniRule"/>
</dbReference>
<dbReference type="PIRSF" id="PIRSF004983">
    <property type="entry name" value="MenD"/>
    <property type="match status" value="1"/>
</dbReference>
<evidence type="ECO:0000256" key="4">
    <source>
        <dbReference type="ARBA" id="ARBA00023052"/>
    </source>
</evidence>
<dbReference type="SUPFAM" id="SSF52518">
    <property type="entry name" value="Thiamin diphosphate-binding fold (THDP-binding)"/>
    <property type="match status" value="2"/>
</dbReference>
<proteinExistence type="inferred from homology"/>
<dbReference type="CDD" id="cd02009">
    <property type="entry name" value="TPP_SHCHC_synthase"/>
    <property type="match status" value="1"/>
</dbReference>
<evidence type="ECO:0000256" key="2">
    <source>
        <dbReference type="ARBA" id="ARBA00022723"/>
    </source>
</evidence>
<evidence type="ECO:0000259" key="7">
    <source>
        <dbReference type="Pfam" id="PF02775"/>
    </source>
</evidence>
<reference evidence="10" key="2">
    <citation type="submission" date="2020-09" db="EMBL/GenBank/DDBJ databases">
        <authorList>
            <person name="Sun Q."/>
            <person name="Zhou Y."/>
        </authorList>
    </citation>
    <scope>NUCLEOTIDE SEQUENCE</scope>
    <source>
        <strain evidence="10">CGMCC 1.15254</strain>
    </source>
</reference>
<comment type="function">
    <text evidence="6">Catalyzes the thiamine diphosphate-dependent decarboxylation of 2-oxoglutarate and the subsequent addition of the resulting succinic semialdehyde-thiamine pyrophosphate anion to isochorismate to yield 2-succinyl-5-enolpyruvyl-6-hydroxy-3-cyclohexene-1-carboxylate (SEPHCHC).</text>
</comment>
<dbReference type="AlphaFoldDB" id="A0A917BT91"/>
<protein>
    <recommendedName>
        <fullName evidence="6">2-succinyl-5-enolpyruvyl-6-hydroxy-3-cyclohexene-1-carboxylate synthase</fullName>
        <shortName evidence="6">SEPHCHC synthase</shortName>
        <ecNumber evidence="6">2.2.1.9</ecNumber>
    </recommendedName>
    <alternativeName>
        <fullName evidence="6">Menaquinone biosynthesis protein MenD</fullName>
    </alternativeName>
</protein>
<dbReference type="NCBIfam" id="TIGR00173">
    <property type="entry name" value="menD"/>
    <property type="match status" value="1"/>
</dbReference>
<dbReference type="InterPro" id="IPR011766">
    <property type="entry name" value="TPP_enzyme_TPP-bd"/>
</dbReference>
<comment type="pathway">
    <text evidence="6">Quinol/quinone metabolism; 1,4-dihydroxy-2-naphthoate biosynthesis; 1,4-dihydroxy-2-naphthoate from chorismate: step 2/7.</text>
</comment>
<comment type="pathway">
    <text evidence="6">Quinol/quinone metabolism; menaquinone biosynthesis.</text>
</comment>
<dbReference type="Pfam" id="PF02775">
    <property type="entry name" value="TPP_enzyme_C"/>
    <property type="match status" value="1"/>
</dbReference>
<dbReference type="PANTHER" id="PTHR42916:SF1">
    <property type="entry name" value="PROTEIN PHYLLO, CHLOROPLASTIC"/>
    <property type="match status" value="1"/>
</dbReference>
<dbReference type="CDD" id="cd07037">
    <property type="entry name" value="TPP_PYR_MenD"/>
    <property type="match status" value="1"/>
</dbReference>
<evidence type="ECO:0000256" key="6">
    <source>
        <dbReference type="HAMAP-Rule" id="MF_01659"/>
    </source>
</evidence>
<keyword evidence="3 6" id="KW-0460">Magnesium</keyword>
<accession>A0A917BT91</accession>
<keyword evidence="1 6" id="KW-0808">Transferase</keyword>
<dbReference type="GO" id="GO:0030145">
    <property type="term" value="F:manganese ion binding"/>
    <property type="evidence" value="ECO:0007669"/>
    <property type="project" value="UniProtKB-UniRule"/>
</dbReference>
<feature type="domain" description="Menaquinone biosynthesis protein MenD middle" evidence="9">
    <location>
        <begin position="215"/>
        <end position="392"/>
    </location>
</feature>
<dbReference type="EC" id="2.2.1.9" evidence="6"/>
<keyword evidence="4 6" id="KW-0786">Thiamine pyrophosphate</keyword>
<dbReference type="Pfam" id="PF02776">
    <property type="entry name" value="TPP_enzyme_N"/>
    <property type="match status" value="1"/>
</dbReference>
<dbReference type="PANTHER" id="PTHR42916">
    <property type="entry name" value="2-SUCCINYL-5-ENOLPYRUVYL-6-HYDROXY-3-CYCLOHEXENE-1-CARBOXYLATE SYNTHASE"/>
    <property type="match status" value="1"/>
</dbReference>
<comment type="catalytic activity">
    <reaction evidence="6">
        <text>isochorismate + 2-oxoglutarate + H(+) = 5-enolpyruvoyl-6-hydroxy-2-succinyl-cyclohex-3-ene-1-carboxylate + CO2</text>
        <dbReference type="Rhea" id="RHEA:25593"/>
        <dbReference type="ChEBI" id="CHEBI:15378"/>
        <dbReference type="ChEBI" id="CHEBI:16526"/>
        <dbReference type="ChEBI" id="CHEBI:16810"/>
        <dbReference type="ChEBI" id="CHEBI:29780"/>
        <dbReference type="ChEBI" id="CHEBI:58818"/>
        <dbReference type="EC" id="2.2.1.9"/>
    </reaction>
</comment>
<comment type="caution">
    <text evidence="10">The sequence shown here is derived from an EMBL/GenBank/DDBJ whole genome shotgun (WGS) entry which is preliminary data.</text>
</comment>
<dbReference type="Proteomes" id="UP000632498">
    <property type="component" value="Unassembled WGS sequence"/>
</dbReference>
<dbReference type="Pfam" id="PF16582">
    <property type="entry name" value="TPP_enzyme_M_2"/>
    <property type="match status" value="1"/>
</dbReference>
<gene>
    <name evidence="6 10" type="primary">menD</name>
    <name evidence="10" type="ORF">GCM10011332_06680</name>
</gene>
<dbReference type="GO" id="GO:0009234">
    <property type="term" value="P:menaquinone biosynthetic process"/>
    <property type="evidence" value="ECO:0007669"/>
    <property type="project" value="UniProtKB-UniRule"/>
</dbReference>
<dbReference type="InterPro" id="IPR004433">
    <property type="entry name" value="MenaQ_synth_MenD"/>
</dbReference>
<keyword evidence="2 6" id="KW-0479">Metal-binding</keyword>
<dbReference type="GO" id="GO:0000287">
    <property type="term" value="F:magnesium ion binding"/>
    <property type="evidence" value="ECO:0007669"/>
    <property type="project" value="UniProtKB-UniRule"/>
</dbReference>
<comment type="similarity">
    <text evidence="6">Belongs to the TPP enzyme family. MenD subfamily.</text>
</comment>
<evidence type="ECO:0000259" key="8">
    <source>
        <dbReference type="Pfam" id="PF02776"/>
    </source>
</evidence>
<keyword evidence="6" id="KW-0474">Menaquinone biosynthesis</keyword>
<dbReference type="GO" id="GO:0030976">
    <property type="term" value="F:thiamine pyrophosphate binding"/>
    <property type="evidence" value="ECO:0007669"/>
    <property type="project" value="UniProtKB-UniRule"/>
</dbReference>
<evidence type="ECO:0000256" key="1">
    <source>
        <dbReference type="ARBA" id="ARBA00022679"/>
    </source>
</evidence>
<sequence>MEQSDQGMLNYRWAFGVMDGLAGATCCHVVVSPGARSTPLVLAAHNHPDMTTHVILDERSAAFFALGLAKSTGVPVALVCTSGTAPAHWHPAVLEADAACIPLVLLSADRPPELRGCGANQTTDQIKLFGSAVRAFSELPPAEDDCTHLAPLCARLVKQSLFPKAGPVHLNLSFREPLLPSSIPQLVPRKNAIRMMHPRMVLQDEQINHLAQVMELGDGVIVCGEGPFDQGFDEAVCQLADLCDVPVLADPLANLRSRGGRVLSCYDAFLKKEQVIQAAHPRWVLRFGAQSVSKSLGLYLSGLSDSHHLIVDGGGGWSDPCGLVDDMILCDPLDLCVRLSARLTSRNDGQIWQTFFAQEQRCRNIQKEATLPQEAEIIQSIVQKMDAENILFCGNSTPIRLLDSFLNSGEGAFDILCNRGLSGIEGNISTALGVGAARKTSVVALVGDLTLTHDISALGIDEGVNLTLVVLNNGGGGIFEYLAQANLDPDCFERYWVTPSAPDFAQVARGYGRAYYKIEGIKDFSDVFQACLTNPGIDLIEVVIDRKQSTAAHQAYWQAVTQG</sequence>
<dbReference type="Gene3D" id="3.40.50.1220">
    <property type="entry name" value="TPP-binding domain"/>
    <property type="match status" value="1"/>
</dbReference>
<dbReference type="InterPro" id="IPR029061">
    <property type="entry name" value="THDP-binding"/>
</dbReference>
<dbReference type="RefSeq" id="WP_188661601.1">
    <property type="nucleotide sequence ID" value="NZ_BMHV01000004.1"/>
</dbReference>
<evidence type="ECO:0000259" key="9">
    <source>
        <dbReference type="Pfam" id="PF16582"/>
    </source>
</evidence>
<feature type="domain" description="Thiamine pyrophosphate enzyme N-terminal TPP-binding" evidence="8">
    <location>
        <begin position="19"/>
        <end position="127"/>
    </location>
</feature>
<dbReference type="EMBL" id="BMHV01000004">
    <property type="protein sequence ID" value="GGF55906.1"/>
    <property type="molecule type" value="Genomic_DNA"/>
</dbReference>
<comment type="cofactor">
    <cofactor evidence="6">
        <name>thiamine diphosphate</name>
        <dbReference type="ChEBI" id="CHEBI:58937"/>
    </cofactor>
    <text evidence="6">Binds 1 thiamine pyrophosphate per subunit.</text>
</comment>
<comment type="cofactor">
    <cofactor evidence="6">
        <name>Mg(2+)</name>
        <dbReference type="ChEBI" id="CHEBI:18420"/>
    </cofactor>
    <cofactor evidence="6">
        <name>Mn(2+)</name>
        <dbReference type="ChEBI" id="CHEBI:29035"/>
    </cofactor>
</comment>
<name>A0A917BT91_9PROT</name>
<keyword evidence="11" id="KW-1185">Reference proteome</keyword>
<comment type="subunit">
    <text evidence="6">Homodimer.</text>
</comment>
<evidence type="ECO:0000313" key="10">
    <source>
        <dbReference type="EMBL" id="GGF55906.1"/>
    </source>
</evidence>
<dbReference type="HAMAP" id="MF_01659">
    <property type="entry name" value="MenD"/>
    <property type="match status" value="1"/>
</dbReference>
<evidence type="ECO:0000313" key="11">
    <source>
        <dbReference type="Proteomes" id="UP000632498"/>
    </source>
</evidence>
<evidence type="ECO:0000256" key="5">
    <source>
        <dbReference type="ARBA" id="ARBA00023211"/>
    </source>
</evidence>